<evidence type="ECO:0000259" key="8">
    <source>
        <dbReference type="PROSITE" id="PS50048"/>
    </source>
</evidence>
<dbReference type="GO" id="GO:0003677">
    <property type="term" value="F:DNA binding"/>
    <property type="evidence" value="ECO:0007669"/>
    <property type="project" value="UniProtKB-KW"/>
</dbReference>
<dbReference type="PROSITE" id="PS00463">
    <property type="entry name" value="ZN2_CY6_FUNGAL_1"/>
    <property type="match status" value="1"/>
</dbReference>
<dbReference type="GO" id="GO:0008270">
    <property type="term" value="F:zinc ion binding"/>
    <property type="evidence" value="ECO:0007669"/>
    <property type="project" value="InterPro"/>
</dbReference>
<proteinExistence type="predicted"/>
<dbReference type="SMART" id="SM00906">
    <property type="entry name" value="Fungal_trans"/>
    <property type="match status" value="1"/>
</dbReference>
<evidence type="ECO:0000256" key="6">
    <source>
        <dbReference type="ARBA" id="ARBA00023163"/>
    </source>
</evidence>
<dbReference type="InterPro" id="IPR051615">
    <property type="entry name" value="Transcr_Regulatory_Elem"/>
</dbReference>
<dbReference type="Pfam" id="PF04082">
    <property type="entry name" value="Fungal_trans"/>
    <property type="match status" value="1"/>
</dbReference>
<dbReference type="CDD" id="cd00067">
    <property type="entry name" value="GAL4"/>
    <property type="match status" value="1"/>
</dbReference>
<dbReference type="PROSITE" id="PS50048">
    <property type="entry name" value="ZN2_CY6_FUNGAL_2"/>
    <property type="match status" value="1"/>
</dbReference>
<dbReference type="PANTHER" id="PTHR31313">
    <property type="entry name" value="TY1 ENHANCER ACTIVATOR"/>
    <property type="match status" value="1"/>
</dbReference>
<dbReference type="Gene3D" id="4.10.240.10">
    <property type="entry name" value="Zn(2)-C6 fungal-type DNA-binding domain"/>
    <property type="match status" value="1"/>
</dbReference>
<keyword evidence="2" id="KW-0479">Metal-binding</keyword>
<name>A0A8H3XAI3_GIGMA</name>
<evidence type="ECO:0000313" key="10">
    <source>
        <dbReference type="Proteomes" id="UP000439903"/>
    </source>
</evidence>
<organism evidence="9 10">
    <name type="scientific">Gigaspora margarita</name>
    <dbReference type="NCBI Taxonomy" id="4874"/>
    <lineage>
        <taxon>Eukaryota</taxon>
        <taxon>Fungi</taxon>
        <taxon>Fungi incertae sedis</taxon>
        <taxon>Mucoromycota</taxon>
        <taxon>Glomeromycotina</taxon>
        <taxon>Glomeromycetes</taxon>
        <taxon>Diversisporales</taxon>
        <taxon>Gigasporaceae</taxon>
        <taxon>Gigaspora</taxon>
    </lineage>
</organism>
<keyword evidence="10" id="KW-1185">Reference proteome</keyword>
<dbReference type="SUPFAM" id="SSF57701">
    <property type="entry name" value="Zn2/Cys6 DNA-binding domain"/>
    <property type="match status" value="1"/>
</dbReference>
<keyword evidence="3" id="KW-0862">Zinc</keyword>
<feature type="domain" description="Zn(2)-C6 fungal-type" evidence="8">
    <location>
        <begin position="20"/>
        <end position="50"/>
    </location>
</feature>
<evidence type="ECO:0000256" key="7">
    <source>
        <dbReference type="ARBA" id="ARBA00023242"/>
    </source>
</evidence>
<keyword evidence="5" id="KW-0238">DNA-binding</keyword>
<dbReference type="GO" id="GO:0000981">
    <property type="term" value="F:DNA-binding transcription factor activity, RNA polymerase II-specific"/>
    <property type="evidence" value="ECO:0007669"/>
    <property type="project" value="InterPro"/>
</dbReference>
<keyword evidence="4" id="KW-0805">Transcription regulation</keyword>
<dbReference type="PANTHER" id="PTHR31313:SF81">
    <property type="entry name" value="TY1 ENHANCER ACTIVATOR"/>
    <property type="match status" value="1"/>
</dbReference>
<dbReference type="SMART" id="SM00066">
    <property type="entry name" value="GAL4"/>
    <property type="match status" value="1"/>
</dbReference>
<dbReference type="OrthoDB" id="2406834at2759"/>
<evidence type="ECO:0000313" key="9">
    <source>
        <dbReference type="EMBL" id="KAF0430093.1"/>
    </source>
</evidence>
<evidence type="ECO:0000256" key="2">
    <source>
        <dbReference type="ARBA" id="ARBA00022723"/>
    </source>
</evidence>
<dbReference type="GO" id="GO:0005634">
    <property type="term" value="C:nucleus"/>
    <property type="evidence" value="ECO:0007669"/>
    <property type="project" value="UniProtKB-SubCell"/>
</dbReference>
<protein>
    <submittedName>
        <fullName evidence="9">Nucleus protein</fullName>
    </submittedName>
</protein>
<evidence type="ECO:0000256" key="4">
    <source>
        <dbReference type="ARBA" id="ARBA00023015"/>
    </source>
</evidence>
<sequence length="677" mass="78013">MASTYLRPLTSSKRVKLVLTCDNCKDRKVKCDKERPECGTCKKTRRPCSYNYADRTVLMRDQQGLGSLPDSTCIQNQLNYLQGMQFGQLFEEAGFLAMATRGVDVDNLQIPGMLARPLVTAQPGDNIFDNIDGTSVITSEVLQNSINIVSNIQRPSEQCQYDPTYFINHADFAALTQQVPQPSEDSAMNELTSSISNLRLYESTRYVGEGSLLILDDDNNNELIIPEQQEDLSVVDDSLKYLPNLETEVEQLINLYYKHVHRYFPALRIQVIWDALQQLSKPQHLLLLNCIFCVASPFHDDPDKQDGKIYFDRAEELLYEYCTKPHVLTVISIIILSRHNKQAGTAWTYHGIATKMLLELGLHRKCRNLIFKMDEVERLRNEAFWMTFISENFVSTTYGRPNMIDETDCNIEVPRIPYDQDLLDENVRLEIAYINLINLSRICARVRKYLHAAPRLRILMQDDQNKFRVLDAALASWLHALPQWLKFEEIMKDPDGTLLNGIGGDMHIFFSTIMILLHGRYLKPANQYADLAYSVDSPAICMQHAIIIVHYLEILLTKHPEFFALAVSGPFAISPAKRVFTWHAKYDSEHRKKSEEMKARLEAIEGQILKISRTYDRGRIHNENFNERPTEWLGMTQHRKKIDRKAIVPREWEIFIPDRVTAPTFFLNGSNMFNMGS</sequence>
<dbReference type="AlphaFoldDB" id="A0A8H3XAI3"/>
<comment type="caution">
    <text evidence="9">The sequence shown here is derived from an EMBL/GenBank/DDBJ whole genome shotgun (WGS) entry which is preliminary data.</text>
</comment>
<dbReference type="Pfam" id="PF00172">
    <property type="entry name" value="Zn_clus"/>
    <property type="match status" value="1"/>
</dbReference>
<gene>
    <name evidence="9" type="ORF">F8M41_005570</name>
</gene>
<keyword evidence="7" id="KW-0539">Nucleus</keyword>
<comment type="subcellular location">
    <subcellularLocation>
        <location evidence="1">Nucleus</location>
    </subcellularLocation>
</comment>
<dbReference type="Proteomes" id="UP000439903">
    <property type="component" value="Unassembled WGS sequence"/>
</dbReference>
<accession>A0A8H3XAI3</accession>
<dbReference type="InterPro" id="IPR007219">
    <property type="entry name" value="XnlR_reg_dom"/>
</dbReference>
<evidence type="ECO:0000256" key="5">
    <source>
        <dbReference type="ARBA" id="ARBA00023125"/>
    </source>
</evidence>
<evidence type="ECO:0000256" key="3">
    <source>
        <dbReference type="ARBA" id="ARBA00022833"/>
    </source>
</evidence>
<dbReference type="GO" id="GO:0006351">
    <property type="term" value="P:DNA-templated transcription"/>
    <property type="evidence" value="ECO:0007669"/>
    <property type="project" value="InterPro"/>
</dbReference>
<evidence type="ECO:0000256" key="1">
    <source>
        <dbReference type="ARBA" id="ARBA00004123"/>
    </source>
</evidence>
<dbReference type="EMBL" id="WTPW01001527">
    <property type="protein sequence ID" value="KAF0430093.1"/>
    <property type="molecule type" value="Genomic_DNA"/>
</dbReference>
<dbReference type="CDD" id="cd12148">
    <property type="entry name" value="fungal_TF_MHR"/>
    <property type="match status" value="1"/>
</dbReference>
<dbReference type="InterPro" id="IPR036864">
    <property type="entry name" value="Zn2-C6_fun-type_DNA-bd_sf"/>
</dbReference>
<reference evidence="9 10" key="1">
    <citation type="journal article" date="2019" name="Environ. Microbiol.">
        <title>At the nexus of three kingdoms: the genome of the mycorrhizal fungus Gigaspora margarita provides insights into plant, endobacterial and fungal interactions.</title>
        <authorList>
            <person name="Venice F."/>
            <person name="Ghignone S."/>
            <person name="Salvioli di Fossalunga A."/>
            <person name="Amselem J."/>
            <person name="Novero M."/>
            <person name="Xianan X."/>
            <person name="Sedzielewska Toro K."/>
            <person name="Morin E."/>
            <person name="Lipzen A."/>
            <person name="Grigoriev I.V."/>
            <person name="Henrissat B."/>
            <person name="Martin F.M."/>
            <person name="Bonfante P."/>
        </authorList>
    </citation>
    <scope>NUCLEOTIDE SEQUENCE [LARGE SCALE GENOMIC DNA]</scope>
    <source>
        <strain evidence="9 10">BEG34</strain>
    </source>
</reference>
<dbReference type="InterPro" id="IPR001138">
    <property type="entry name" value="Zn2Cys6_DnaBD"/>
</dbReference>
<keyword evidence="6" id="KW-0804">Transcription</keyword>